<dbReference type="PANTHER" id="PTHR11079">
    <property type="entry name" value="CYTOSINE DEAMINASE FAMILY MEMBER"/>
    <property type="match status" value="1"/>
</dbReference>
<name>A0A9P6WLD7_9ASCO</name>
<dbReference type="EMBL" id="PUHW01000104">
    <property type="protein sequence ID" value="KAG0689054.1"/>
    <property type="molecule type" value="Genomic_DNA"/>
</dbReference>
<dbReference type="AlphaFoldDB" id="A0A9P6WLD7"/>
<dbReference type="GO" id="GO:0005634">
    <property type="term" value="C:nucleus"/>
    <property type="evidence" value="ECO:0007669"/>
    <property type="project" value="TreeGrafter"/>
</dbReference>
<comment type="similarity">
    <text evidence="2">Belongs to the cytidine and deoxycytidylate deaminase family. ADAT3 subfamily.</text>
</comment>
<dbReference type="Proteomes" id="UP000697127">
    <property type="component" value="Unassembled WGS sequence"/>
</dbReference>
<evidence type="ECO:0000256" key="1">
    <source>
        <dbReference type="ARBA" id="ARBA00022694"/>
    </source>
</evidence>
<feature type="domain" description="CMP/dCMP-type deaminase" evidence="3">
    <location>
        <begin position="156"/>
        <end position="280"/>
    </location>
</feature>
<evidence type="ECO:0000313" key="4">
    <source>
        <dbReference type="EMBL" id="KAG0689054.1"/>
    </source>
</evidence>
<dbReference type="OrthoDB" id="3180714at2759"/>
<dbReference type="PROSITE" id="PS51747">
    <property type="entry name" value="CYT_DCMP_DEAMINASES_2"/>
    <property type="match status" value="1"/>
</dbReference>
<dbReference type="Gene3D" id="3.40.140.10">
    <property type="entry name" value="Cytidine Deaminase, domain 2"/>
    <property type="match status" value="1"/>
</dbReference>
<comment type="caution">
    <text evidence="4">The sequence shown here is derived from an EMBL/GenBank/DDBJ whole genome shotgun (WGS) entry which is preliminary data.</text>
</comment>
<dbReference type="GO" id="GO:0005737">
    <property type="term" value="C:cytoplasm"/>
    <property type="evidence" value="ECO:0007669"/>
    <property type="project" value="TreeGrafter"/>
</dbReference>
<keyword evidence="1" id="KW-0819">tRNA processing</keyword>
<accession>A0A9P6WLD7</accession>
<reference evidence="4" key="1">
    <citation type="submission" date="2020-11" db="EMBL/GenBank/DDBJ databases">
        <title>Kefir isolates.</title>
        <authorList>
            <person name="Marcisauskas S."/>
            <person name="Kim Y."/>
            <person name="Blasche S."/>
        </authorList>
    </citation>
    <scope>NUCLEOTIDE SEQUENCE</scope>
    <source>
        <strain evidence="4">Olga-1</strain>
    </source>
</reference>
<keyword evidence="5" id="KW-1185">Reference proteome</keyword>
<dbReference type="GO" id="GO:0052717">
    <property type="term" value="F:tRNA-specific adenosine-34 deaminase activity"/>
    <property type="evidence" value="ECO:0007669"/>
    <property type="project" value="TreeGrafter"/>
</dbReference>
<dbReference type="SUPFAM" id="SSF53927">
    <property type="entry name" value="Cytidine deaminase-like"/>
    <property type="match status" value="1"/>
</dbReference>
<dbReference type="PANTHER" id="PTHR11079:SF156">
    <property type="entry name" value="INACTIVE TRNA-SPECIFIC ADENOSINE DEAMINASE-LIKE PROTEIN 3-RELATED"/>
    <property type="match status" value="1"/>
</dbReference>
<gene>
    <name evidence="4" type="primary">TAD3</name>
    <name evidence="4" type="ORF">C6P40_000193</name>
</gene>
<proteinExistence type="inferred from homology"/>
<evidence type="ECO:0000256" key="2">
    <source>
        <dbReference type="ARBA" id="ARBA00038160"/>
    </source>
</evidence>
<dbReference type="InterPro" id="IPR016193">
    <property type="entry name" value="Cytidine_deaminase-like"/>
</dbReference>
<evidence type="ECO:0000313" key="5">
    <source>
        <dbReference type="Proteomes" id="UP000697127"/>
    </source>
</evidence>
<dbReference type="GO" id="GO:0008033">
    <property type="term" value="P:tRNA processing"/>
    <property type="evidence" value="ECO:0007669"/>
    <property type="project" value="UniProtKB-KW"/>
</dbReference>
<dbReference type="Pfam" id="PF00383">
    <property type="entry name" value="dCMP_cyt_deam_1"/>
    <property type="match status" value="1"/>
</dbReference>
<evidence type="ECO:0000259" key="3">
    <source>
        <dbReference type="PROSITE" id="PS51747"/>
    </source>
</evidence>
<sequence length="320" mass="37051">MSFQIDYQREVLYGVLQRISPSISKIKPNLKEYWICSIDPKNSKKVLSLIKSRFQRTTDELRHLKRVCKENEDGNIVLSILLCPVDGDYTENEISDLLKDVTQQNDVKITKKCIPMNKPFDKEINLEWSKKFWPLLWKGNPLVQDLNEIYKNMNIQKVQSYMDQVTKLSLKEEGENPIVTIFVDPSSDEIKSVVVDKRTSKDIIKHSVIDGIAEIAARELQLRQERKIQDKKANNYLCLNYHVYTTHEPCTMCAMALVHSRISQLVYLKPSIKTGGIGKNSGHGEMIHLSCALNWKFEAFQYIDKEMFVSVKDVDSELYV</sequence>
<dbReference type="InterPro" id="IPR002125">
    <property type="entry name" value="CMP_dCMP_dom"/>
</dbReference>
<dbReference type="CDD" id="cd01285">
    <property type="entry name" value="nucleoside_deaminase"/>
    <property type="match status" value="1"/>
</dbReference>
<organism evidence="4 5">
    <name type="scientific">Pichia californica</name>
    <dbReference type="NCBI Taxonomy" id="460514"/>
    <lineage>
        <taxon>Eukaryota</taxon>
        <taxon>Fungi</taxon>
        <taxon>Dikarya</taxon>
        <taxon>Ascomycota</taxon>
        <taxon>Saccharomycotina</taxon>
        <taxon>Pichiomycetes</taxon>
        <taxon>Pichiales</taxon>
        <taxon>Pichiaceae</taxon>
        <taxon>Pichia</taxon>
    </lineage>
</organism>
<protein>
    <submittedName>
        <fullName evidence="4">tRNA-specific adenosine deaminase subunit tad3</fullName>
    </submittedName>
</protein>